<accession>A0A4Y9EPN0</accession>
<evidence type="ECO:0000313" key="2">
    <source>
        <dbReference type="EMBL" id="TFU05561.1"/>
    </source>
</evidence>
<protein>
    <submittedName>
        <fullName evidence="2">Uncharacterized protein</fullName>
    </submittedName>
</protein>
<dbReference type="RefSeq" id="WP_135244285.1">
    <property type="nucleotide sequence ID" value="NZ_SIHO01000001.1"/>
</dbReference>
<sequence length="155" mass="16290">MAAGGFTAGAVAACSLAWAVPLAAAQAPASEPTVSVQIYSETIIRVPAAPANVSPARPRPAPPKAGRKRCINVEHVAGAIVYGDQAVEMTLSNGQRWRMYLAQGCPTLSFYQGFYYRRAQAGKLCAGRDTVIARSGGECSIVSIMPAPKATPKRR</sequence>
<keyword evidence="3" id="KW-1185">Reference proteome</keyword>
<evidence type="ECO:0000313" key="3">
    <source>
        <dbReference type="Proteomes" id="UP000297737"/>
    </source>
</evidence>
<gene>
    <name evidence="2" type="ORF">EUV02_00505</name>
</gene>
<name>A0A4Y9EPN0_9SPHN</name>
<dbReference type="Proteomes" id="UP000297737">
    <property type="component" value="Unassembled WGS sequence"/>
</dbReference>
<reference evidence="2 3" key="1">
    <citation type="submission" date="2019-02" db="EMBL/GenBank/DDBJ databases">
        <title>Polymorphobacter sp. isolated from the lake at the Tibet of China.</title>
        <authorList>
            <person name="Li A."/>
        </authorList>
    </citation>
    <scope>NUCLEOTIDE SEQUENCE [LARGE SCALE GENOMIC DNA]</scope>
    <source>
        <strain evidence="2 3">DJ1R-1</strain>
    </source>
</reference>
<feature type="signal peptide" evidence="1">
    <location>
        <begin position="1"/>
        <end position="19"/>
    </location>
</feature>
<proteinExistence type="predicted"/>
<feature type="chain" id="PRO_5021499732" evidence="1">
    <location>
        <begin position="20"/>
        <end position="155"/>
    </location>
</feature>
<keyword evidence="1" id="KW-0732">Signal</keyword>
<organism evidence="2 3">
    <name type="scientific">Glacieibacterium arshaanense</name>
    <dbReference type="NCBI Taxonomy" id="2511025"/>
    <lineage>
        <taxon>Bacteria</taxon>
        <taxon>Pseudomonadati</taxon>
        <taxon>Pseudomonadota</taxon>
        <taxon>Alphaproteobacteria</taxon>
        <taxon>Sphingomonadales</taxon>
        <taxon>Sphingosinicellaceae</taxon>
        <taxon>Glacieibacterium</taxon>
    </lineage>
</organism>
<dbReference type="OrthoDB" id="7596012at2"/>
<dbReference type="AlphaFoldDB" id="A0A4Y9EPN0"/>
<evidence type="ECO:0000256" key="1">
    <source>
        <dbReference type="SAM" id="SignalP"/>
    </source>
</evidence>
<comment type="caution">
    <text evidence="2">The sequence shown here is derived from an EMBL/GenBank/DDBJ whole genome shotgun (WGS) entry which is preliminary data.</text>
</comment>
<dbReference type="EMBL" id="SIHO01000001">
    <property type="protein sequence ID" value="TFU05561.1"/>
    <property type="molecule type" value="Genomic_DNA"/>
</dbReference>